<dbReference type="SMART" id="SM00257">
    <property type="entry name" value="LysM"/>
    <property type="match status" value="1"/>
</dbReference>
<evidence type="ECO:0000313" key="4">
    <source>
        <dbReference type="EMBL" id="HIV24959.1"/>
    </source>
</evidence>
<feature type="domain" description="LysM" evidence="3">
    <location>
        <begin position="336"/>
        <end position="383"/>
    </location>
</feature>
<accession>A0A9D1P1W7</accession>
<reference evidence="4" key="1">
    <citation type="submission" date="2020-10" db="EMBL/GenBank/DDBJ databases">
        <authorList>
            <person name="Gilroy R."/>
        </authorList>
    </citation>
    <scope>NUCLEOTIDE SEQUENCE</scope>
    <source>
        <strain evidence="4">CHK188-20938</strain>
    </source>
</reference>
<dbReference type="InterPro" id="IPR052196">
    <property type="entry name" value="Bact_Kbp"/>
</dbReference>
<dbReference type="EMBL" id="DVOO01000011">
    <property type="protein sequence ID" value="HIV24959.1"/>
    <property type="molecule type" value="Genomic_DNA"/>
</dbReference>
<dbReference type="PROSITE" id="PS51782">
    <property type="entry name" value="LYSM"/>
    <property type="match status" value="1"/>
</dbReference>
<dbReference type="SUPFAM" id="SSF54106">
    <property type="entry name" value="LysM domain"/>
    <property type="match status" value="1"/>
</dbReference>
<organism evidence="4 5">
    <name type="scientific">Candidatus Scatomonas pullistercoris</name>
    <dbReference type="NCBI Taxonomy" id="2840920"/>
    <lineage>
        <taxon>Bacteria</taxon>
        <taxon>Bacillati</taxon>
        <taxon>Bacillota</taxon>
        <taxon>Clostridia</taxon>
        <taxon>Lachnospirales</taxon>
        <taxon>Lachnospiraceae</taxon>
        <taxon>Lachnospiraceae incertae sedis</taxon>
        <taxon>Candidatus Scatomonas</taxon>
    </lineage>
</organism>
<proteinExistence type="predicted"/>
<protein>
    <submittedName>
        <fullName evidence="4">LysM peptidoglycan-binding domain-containing protein</fullName>
    </submittedName>
</protein>
<dbReference type="Proteomes" id="UP000824169">
    <property type="component" value="Unassembled WGS sequence"/>
</dbReference>
<keyword evidence="2" id="KW-0472">Membrane</keyword>
<gene>
    <name evidence="4" type="ORF">IAB71_04100</name>
</gene>
<dbReference type="InterPro" id="IPR018392">
    <property type="entry name" value="LysM"/>
</dbReference>
<dbReference type="PANTHER" id="PTHR34700">
    <property type="entry name" value="POTASSIUM BINDING PROTEIN KBP"/>
    <property type="match status" value="1"/>
</dbReference>
<keyword evidence="2" id="KW-0812">Transmembrane</keyword>
<dbReference type="CDD" id="cd00118">
    <property type="entry name" value="LysM"/>
    <property type="match status" value="1"/>
</dbReference>
<evidence type="ECO:0000256" key="2">
    <source>
        <dbReference type="SAM" id="Phobius"/>
    </source>
</evidence>
<dbReference type="Pfam" id="PF01476">
    <property type="entry name" value="LysM"/>
    <property type="match status" value="1"/>
</dbReference>
<dbReference type="AlphaFoldDB" id="A0A9D1P1W7"/>
<feature type="transmembrane region" description="Helical" evidence="2">
    <location>
        <begin position="233"/>
        <end position="254"/>
    </location>
</feature>
<feature type="compositionally biased region" description="Low complexity" evidence="1">
    <location>
        <begin position="277"/>
        <end position="318"/>
    </location>
</feature>
<sequence>MIEIVYKEEKKEAEGNEGIFRLPKNIRQIGECRGNRKIYLEDYAYTFLRRLGEENRERGRAGILLGQYNWLDGVSYLFIKSALDIEEMEVSREHIRFTDQIWSKVHGDMEKYFKGQEILGWYLNLPGFPMEINEVILRAHLNHFGGNDKVLFLTEPTEKEEAFFTYDSGRLKREGGFYVYYEKNEPMQGYMIDRNGNFSEEKEIPVQDKAVADFRKRIEEKQEAREEGKRSPLFGLTAVVAAATLILALSYTGIGGQAADFFRRLTGQEETVPVDGTSVTAVTEEPEATAEPSQAPEATPAATPEATAEPTQTPAAEPSGAGDEDQEAAETSAAVQEYTVVQGDTLTKICRQYYGNLGRLAEICALNGIQEGDIIFPGQKIKLPQ</sequence>
<evidence type="ECO:0000259" key="3">
    <source>
        <dbReference type="PROSITE" id="PS51782"/>
    </source>
</evidence>
<dbReference type="PANTHER" id="PTHR34700:SF4">
    <property type="entry name" value="PHAGE-LIKE ELEMENT PBSX PROTEIN XKDP"/>
    <property type="match status" value="1"/>
</dbReference>
<dbReference type="InterPro" id="IPR036779">
    <property type="entry name" value="LysM_dom_sf"/>
</dbReference>
<reference evidence="4" key="2">
    <citation type="journal article" date="2021" name="PeerJ">
        <title>Extensive microbial diversity within the chicken gut microbiome revealed by metagenomics and culture.</title>
        <authorList>
            <person name="Gilroy R."/>
            <person name="Ravi A."/>
            <person name="Getino M."/>
            <person name="Pursley I."/>
            <person name="Horton D.L."/>
            <person name="Alikhan N.F."/>
            <person name="Baker D."/>
            <person name="Gharbi K."/>
            <person name="Hall N."/>
            <person name="Watson M."/>
            <person name="Adriaenssens E.M."/>
            <person name="Foster-Nyarko E."/>
            <person name="Jarju S."/>
            <person name="Secka A."/>
            <person name="Antonio M."/>
            <person name="Oren A."/>
            <person name="Chaudhuri R.R."/>
            <person name="La Ragione R."/>
            <person name="Hildebrand F."/>
            <person name="Pallen M.J."/>
        </authorList>
    </citation>
    <scope>NUCLEOTIDE SEQUENCE</scope>
    <source>
        <strain evidence="4">CHK188-20938</strain>
    </source>
</reference>
<dbReference type="Gene3D" id="3.10.350.10">
    <property type="entry name" value="LysM domain"/>
    <property type="match status" value="1"/>
</dbReference>
<evidence type="ECO:0000256" key="1">
    <source>
        <dbReference type="SAM" id="MobiDB-lite"/>
    </source>
</evidence>
<comment type="caution">
    <text evidence="4">The sequence shown here is derived from an EMBL/GenBank/DDBJ whole genome shotgun (WGS) entry which is preliminary data.</text>
</comment>
<name>A0A9D1P1W7_9FIRM</name>
<feature type="region of interest" description="Disordered" evidence="1">
    <location>
        <begin position="272"/>
        <end position="333"/>
    </location>
</feature>
<evidence type="ECO:0000313" key="5">
    <source>
        <dbReference type="Proteomes" id="UP000824169"/>
    </source>
</evidence>
<keyword evidence="2" id="KW-1133">Transmembrane helix</keyword>